<accession>A0A024GMU6</accession>
<dbReference type="FunCoup" id="A0A024GMU6">
    <property type="interactions" value="8"/>
</dbReference>
<dbReference type="GO" id="GO:0048278">
    <property type="term" value="P:vesicle docking"/>
    <property type="evidence" value="ECO:0007669"/>
    <property type="project" value="TreeGrafter"/>
</dbReference>
<dbReference type="Pfam" id="PF05739">
    <property type="entry name" value="SNARE"/>
    <property type="match status" value="1"/>
</dbReference>
<dbReference type="InterPro" id="IPR006012">
    <property type="entry name" value="Syntaxin/epimorphin_CS"/>
</dbReference>
<dbReference type="GO" id="GO:0006906">
    <property type="term" value="P:vesicle fusion"/>
    <property type="evidence" value="ECO:0007669"/>
    <property type="project" value="TreeGrafter"/>
</dbReference>
<dbReference type="Gene3D" id="1.20.58.70">
    <property type="match status" value="1"/>
</dbReference>
<evidence type="ECO:0000256" key="5">
    <source>
        <dbReference type="ARBA" id="ARBA00022989"/>
    </source>
</evidence>
<dbReference type="Pfam" id="PF00804">
    <property type="entry name" value="Syntaxin"/>
    <property type="match status" value="1"/>
</dbReference>
<dbReference type="GO" id="GO:0000149">
    <property type="term" value="F:SNARE binding"/>
    <property type="evidence" value="ECO:0007669"/>
    <property type="project" value="TreeGrafter"/>
</dbReference>
<keyword evidence="5 8" id="KW-1133">Transmembrane helix</keyword>
<reference evidence="10 11" key="1">
    <citation type="submission" date="2012-05" db="EMBL/GenBank/DDBJ databases">
        <title>Recombination and specialization in a pathogen metapopulation.</title>
        <authorList>
            <person name="Gardiner A."/>
            <person name="Kemen E."/>
            <person name="Schultz-Larsen T."/>
            <person name="MacLean D."/>
            <person name="Van Oosterhout C."/>
            <person name="Jones J.D.G."/>
        </authorList>
    </citation>
    <scope>NUCLEOTIDE SEQUENCE [LARGE SCALE GENOMIC DNA]</scope>
    <source>
        <strain evidence="10 11">Ac Nc2</strain>
    </source>
</reference>
<comment type="similarity">
    <text evidence="2 7">Belongs to the syntaxin family.</text>
</comment>
<dbReference type="GO" id="GO:0012505">
    <property type="term" value="C:endomembrane system"/>
    <property type="evidence" value="ECO:0007669"/>
    <property type="project" value="TreeGrafter"/>
</dbReference>
<evidence type="ECO:0000256" key="2">
    <source>
        <dbReference type="ARBA" id="ARBA00009063"/>
    </source>
</evidence>
<dbReference type="STRING" id="65357.A0A024GMU6"/>
<dbReference type="PROSITE" id="PS50192">
    <property type="entry name" value="T_SNARE"/>
    <property type="match status" value="1"/>
</dbReference>
<keyword evidence="4 8" id="KW-0812">Transmembrane</keyword>
<dbReference type="InterPro" id="IPR000727">
    <property type="entry name" value="T_SNARE_dom"/>
</dbReference>
<evidence type="ECO:0000256" key="7">
    <source>
        <dbReference type="RuleBase" id="RU003858"/>
    </source>
</evidence>
<gene>
    <name evidence="10" type="ORF">BN9_092730</name>
</gene>
<dbReference type="AlphaFoldDB" id="A0A024GMU6"/>
<evidence type="ECO:0000256" key="8">
    <source>
        <dbReference type="SAM" id="Phobius"/>
    </source>
</evidence>
<dbReference type="CDD" id="cd15848">
    <property type="entry name" value="SNARE_syntaxin1-like"/>
    <property type="match status" value="1"/>
</dbReference>
<evidence type="ECO:0000256" key="4">
    <source>
        <dbReference type="ARBA" id="ARBA00022692"/>
    </source>
</evidence>
<dbReference type="Gene3D" id="1.20.5.110">
    <property type="match status" value="1"/>
</dbReference>
<dbReference type="GO" id="GO:0005484">
    <property type="term" value="F:SNAP receptor activity"/>
    <property type="evidence" value="ECO:0007669"/>
    <property type="project" value="InterPro"/>
</dbReference>
<evidence type="ECO:0000259" key="9">
    <source>
        <dbReference type="PROSITE" id="PS50192"/>
    </source>
</evidence>
<dbReference type="SMART" id="SM00397">
    <property type="entry name" value="t_SNARE"/>
    <property type="match status" value="1"/>
</dbReference>
<dbReference type="InterPro" id="IPR006011">
    <property type="entry name" value="Syntaxin_N"/>
</dbReference>
<protein>
    <recommendedName>
        <fullName evidence="9">t-SNARE coiled-coil homology domain-containing protein</fullName>
    </recommendedName>
</protein>
<evidence type="ECO:0000256" key="6">
    <source>
        <dbReference type="ARBA" id="ARBA00023136"/>
    </source>
</evidence>
<dbReference type="FunFam" id="1.20.5.110:FF:000008">
    <property type="entry name" value="Syntaxin 132"/>
    <property type="match status" value="1"/>
</dbReference>
<sequence>MLDRLAELRKKANVPEEAVVDVHVGFLLLFTRWRDISRPKFMEQFFKDVENLQLDLANISVGTLKIVDLNRQAVTATSSTEEQATSQELGSVIESCNKHAAHAKGLLEVLKKDSVEKKRDKNTAESELRIRDNMSATLTKKFMVCMKEYQKAQQKYKQDMKLKVKRQVQIVKPDATDADIDTVLRSGDGNSIYKSAILQGTADSIKDVYVNVQDKYQDVIKLEQNVAELHQMFLDLALLVEQQGEMLDQIEFQVRTAANYIEQGNVEVQKAIQTQKSARKKKCCLLFVGIVIILIIVLVAAFK</sequence>
<dbReference type="Proteomes" id="UP000053237">
    <property type="component" value="Unassembled WGS sequence"/>
</dbReference>
<keyword evidence="11" id="KW-1185">Reference proteome</keyword>
<dbReference type="InterPro" id="IPR045242">
    <property type="entry name" value="Syntaxin"/>
</dbReference>
<evidence type="ECO:0000313" key="11">
    <source>
        <dbReference type="Proteomes" id="UP000053237"/>
    </source>
</evidence>
<dbReference type="EMBL" id="CAIX01000209">
    <property type="protein sequence ID" value="CCI48211.1"/>
    <property type="molecule type" value="Genomic_DNA"/>
</dbReference>
<feature type="transmembrane region" description="Helical" evidence="8">
    <location>
        <begin position="283"/>
        <end position="302"/>
    </location>
</feature>
<comment type="subcellular location">
    <subcellularLocation>
        <location evidence="1">Membrane</location>
        <topology evidence="1">Single-pass type IV membrane protein</topology>
    </subcellularLocation>
</comment>
<dbReference type="GO" id="GO:0031201">
    <property type="term" value="C:SNARE complex"/>
    <property type="evidence" value="ECO:0007669"/>
    <property type="project" value="TreeGrafter"/>
</dbReference>
<dbReference type="OrthoDB" id="10255013at2759"/>
<dbReference type="PANTHER" id="PTHR19957">
    <property type="entry name" value="SYNTAXIN"/>
    <property type="match status" value="1"/>
</dbReference>
<dbReference type="InterPro" id="IPR010989">
    <property type="entry name" value="SNARE"/>
</dbReference>
<name>A0A024GMU6_9STRA</name>
<dbReference type="GO" id="GO:0006886">
    <property type="term" value="P:intracellular protein transport"/>
    <property type="evidence" value="ECO:0007669"/>
    <property type="project" value="InterPro"/>
</dbReference>
<dbReference type="SUPFAM" id="SSF47661">
    <property type="entry name" value="t-snare proteins"/>
    <property type="match status" value="1"/>
</dbReference>
<feature type="domain" description="T-SNARE coiled-coil homology" evidence="9">
    <location>
        <begin position="209"/>
        <end position="271"/>
    </location>
</feature>
<evidence type="ECO:0000256" key="3">
    <source>
        <dbReference type="ARBA" id="ARBA00022448"/>
    </source>
</evidence>
<dbReference type="PANTHER" id="PTHR19957:SF307">
    <property type="entry name" value="PROTEIN SSO1-RELATED"/>
    <property type="match status" value="1"/>
</dbReference>
<dbReference type="GO" id="GO:0005886">
    <property type="term" value="C:plasma membrane"/>
    <property type="evidence" value="ECO:0007669"/>
    <property type="project" value="TreeGrafter"/>
</dbReference>
<dbReference type="InParanoid" id="A0A024GMU6"/>
<evidence type="ECO:0000256" key="1">
    <source>
        <dbReference type="ARBA" id="ARBA00004211"/>
    </source>
</evidence>
<keyword evidence="6 8" id="KW-0472">Membrane</keyword>
<evidence type="ECO:0000313" key="10">
    <source>
        <dbReference type="EMBL" id="CCI48211.1"/>
    </source>
</evidence>
<comment type="caution">
    <text evidence="10">The sequence shown here is derived from an EMBL/GenBank/DDBJ whole genome shotgun (WGS) entry which is preliminary data.</text>
</comment>
<keyword evidence="3" id="KW-0813">Transport</keyword>
<dbReference type="PROSITE" id="PS00914">
    <property type="entry name" value="SYNTAXIN"/>
    <property type="match status" value="1"/>
</dbReference>
<dbReference type="GO" id="GO:0006887">
    <property type="term" value="P:exocytosis"/>
    <property type="evidence" value="ECO:0007669"/>
    <property type="project" value="TreeGrafter"/>
</dbReference>
<proteinExistence type="inferred from homology"/>
<organism evidence="10 11">
    <name type="scientific">Albugo candida</name>
    <dbReference type="NCBI Taxonomy" id="65357"/>
    <lineage>
        <taxon>Eukaryota</taxon>
        <taxon>Sar</taxon>
        <taxon>Stramenopiles</taxon>
        <taxon>Oomycota</taxon>
        <taxon>Peronosporomycetes</taxon>
        <taxon>Albuginales</taxon>
        <taxon>Albuginaceae</taxon>
        <taxon>Albugo</taxon>
    </lineage>
</organism>
<dbReference type="SMART" id="SM00503">
    <property type="entry name" value="SynN"/>
    <property type="match status" value="1"/>
</dbReference>